<dbReference type="PROSITE" id="PS51257">
    <property type="entry name" value="PROKAR_LIPOPROTEIN"/>
    <property type="match status" value="1"/>
</dbReference>
<dbReference type="GO" id="GO:0010181">
    <property type="term" value="F:FMN binding"/>
    <property type="evidence" value="ECO:0007669"/>
    <property type="project" value="InterPro"/>
</dbReference>
<keyword evidence="10" id="KW-0732">Signal</keyword>
<comment type="similarity">
    <text evidence="3">Belongs to the FAD-dependent oxidoreductase 2 family. FRD/SDH subfamily.</text>
</comment>
<feature type="signal peptide" evidence="10">
    <location>
        <begin position="1"/>
        <end position="30"/>
    </location>
</feature>
<dbReference type="Pfam" id="PF00890">
    <property type="entry name" value="FAD_binding_2"/>
    <property type="match status" value="2"/>
</dbReference>
<keyword evidence="13" id="KW-1185">Reference proteome</keyword>
<dbReference type="OrthoDB" id="9806398at2"/>
<reference evidence="12 13" key="1">
    <citation type="submission" date="2019-07" db="EMBL/GenBank/DDBJ databases">
        <title>Genomic Encyclopedia of Type Strains, Phase I: the one thousand microbial genomes (KMG-I) project.</title>
        <authorList>
            <person name="Kyrpides N."/>
        </authorList>
    </citation>
    <scope>NUCLEOTIDE SEQUENCE [LARGE SCALE GENOMIC DNA]</scope>
    <source>
        <strain evidence="12 13">DSM 13558</strain>
    </source>
</reference>
<keyword evidence="6" id="KW-0285">Flavoprotein</keyword>
<dbReference type="Pfam" id="PF04205">
    <property type="entry name" value="FMN_bind"/>
    <property type="match status" value="1"/>
</dbReference>
<dbReference type="PANTHER" id="PTHR43400">
    <property type="entry name" value="FUMARATE REDUCTASE"/>
    <property type="match status" value="1"/>
</dbReference>
<dbReference type="SMART" id="SM00900">
    <property type="entry name" value="FMN_bind"/>
    <property type="match status" value="1"/>
</dbReference>
<dbReference type="PANTHER" id="PTHR43400:SF7">
    <property type="entry name" value="FAD-DEPENDENT OXIDOREDUCTASE 2 FAD BINDING DOMAIN-CONTAINING PROTEIN"/>
    <property type="match status" value="1"/>
</dbReference>
<gene>
    <name evidence="12" type="ORF">LY60_03183</name>
</gene>
<feature type="domain" description="FMN-binding" evidence="11">
    <location>
        <begin position="56"/>
        <end position="130"/>
    </location>
</feature>
<evidence type="ECO:0000259" key="11">
    <source>
        <dbReference type="SMART" id="SM00900"/>
    </source>
</evidence>
<accession>A0A562J4A4</accession>
<dbReference type="InterPro" id="IPR050315">
    <property type="entry name" value="FAD-oxidoreductase_2"/>
</dbReference>
<evidence type="ECO:0000256" key="5">
    <source>
        <dbReference type="ARBA" id="ARBA00015872"/>
    </source>
</evidence>
<keyword evidence="7" id="KW-0274">FAD</keyword>
<dbReference type="AlphaFoldDB" id="A0A562J4A4"/>
<evidence type="ECO:0000256" key="8">
    <source>
        <dbReference type="ARBA" id="ARBA00023002"/>
    </source>
</evidence>
<evidence type="ECO:0000256" key="4">
    <source>
        <dbReference type="ARBA" id="ARBA00013137"/>
    </source>
</evidence>
<dbReference type="Gene3D" id="3.90.700.10">
    <property type="entry name" value="Succinate dehydrogenase/fumarate reductase flavoprotein, catalytic domain"/>
    <property type="match status" value="1"/>
</dbReference>
<dbReference type="InterPro" id="IPR003953">
    <property type="entry name" value="FAD-dep_OxRdtase_2_FAD-bd"/>
</dbReference>
<dbReference type="EC" id="1.3.99.33" evidence="4"/>
<feature type="chain" id="PRO_5021710272" description="Urocanate reductase" evidence="10">
    <location>
        <begin position="31"/>
        <end position="703"/>
    </location>
</feature>
<comment type="catalytic activity">
    <reaction evidence="9">
        <text>dihydrourocanate + A = urocanate + AH2</text>
        <dbReference type="Rhea" id="RHEA:36059"/>
        <dbReference type="ChEBI" id="CHEBI:13193"/>
        <dbReference type="ChEBI" id="CHEBI:17499"/>
        <dbReference type="ChEBI" id="CHEBI:27247"/>
        <dbReference type="ChEBI" id="CHEBI:72991"/>
        <dbReference type="EC" id="1.3.99.33"/>
    </reaction>
</comment>
<protein>
    <recommendedName>
        <fullName evidence="5">Urocanate reductase</fullName>
        <ecNumber evidence="4">1.3.99.33</ecNumber>
    </recommendedName>
</protein>
<dbReference type="InterPro" id="IPR027477">
    <property type="entry name" value="Succ_DH/fumarate_Rdtase_cat_sf"/>
</dbReference>
<evidence type="ECO:0000313" key="12">
    <source>
        <dbReference type="EMBL" id="TWH77992.1"/>
    </source>
</evidence>
<evidence type="ECO:0000256" key="10">
    <source>
        <dbReference type="SAM" id="SignalP"/>
    </source>
</evidence>
<dbReference type="SUPFAM" id="SSF56425">
    <property type="entry name" value="Succinate dehydrogenase/fumarate reductase flavoprotein, catalytic domain"/>
    <property type="match status" value="1"/>
</dbReference>
<comment type="cofactor">
    <cofactor evidence="1">
        <name>FMN</name>
        <dbReference type="ChEBI" id="CHEBI:58210"/>
    </cofactor>
</comment>
<name>A0A562J4A4_9FIRM</name>
<keyword evidence="8" id="KW-0560">Oxidoreductase</keyword>
<proteinExistence type="inferred from homology"/>
<dbReference type="GO" id="GO:0033765">
    <property type="term" value="F:steroid dehydrogenase activity, acting on the CH-CH group of donors"/>
    <property type="evidence" value="ECO:0007669"/>
    <property type="project" value="UniProtKB-ARBA"/>
</dbReference>
<comment type="cofactor">
    <cofactor evidence="2">
        <name>FAD</name>
        <dbReference type="ChEBI" id="CHEBI:57692"/>
    </cofactor>
</comment>
<evidence type="ECO:0000256" key="7">
    <source>
        <dbReference type="ARBA" id="ARBA00022827"/>
    </source>
</evidence>
<evidence type="ECO:0000256" key="2">
    <source>
        <dbReference type="ARBA" id="ARBA00001974"/>
    </source>
</evidence>
<dbReference type="RefSeq" id="WP_145085942.1">
    <property type="nucleotide sequence ID" value="NZ_VLKH01000011.1"/>
</dbReference>
<dbReference type="GO" id="GO:0016020">
    <property type="term" value="C:membrane"/>
    <property type="evidence" value="ECO:0007669"/>
    <property type="project" value="InterPro"/>
</dbReference>
<dbReference type="Proteomes" id="UP000315343">
    <property type="component" value="Unassembled WGS sequence"/>
</dbReference>
<dbReference type="InterPro" id="IPR007329">
    <property type="entry name" value="FMN-bd"/>
</dbReference>
<evidence type="ECO:0000256" key="1">
    <source>
        <dbReference type="ARBA" id="ARBA00001917"/>
    </source>
</evidence>
<evidence type="ECO:0000256" key="6">
    <source>
        <dbReference type="ARBA" id="ARBA00022630"/>
    </source>
</evidence>
<organism evidence="12 13">
    <name type="scientific">Sedimentibacter saalensis</name>
    <dbReference type="NCBI Taxonomy" id="130788"/>
    <lineage>
        <taxon>Bacteria</taxon>
        <taxon>Bacillati</taxon>
        <taxon>Bacillota</taxon>
        <taxon>Tissierellia</taxon>
        <taxon>Sedimentibacter</taxon>
    </lineage>
</organism>
<evidence type="ECO:0000256" key="3">
    <source>
        <dbReference type="ARBA" id="ARBA00008040"/>
    </source>
</evidence>
<dbReference type="SUPFAM" id="SSF51905">
    <property type="entry name" value="FAD/NAD(P)-binding domain"/>
    <property type="match status" value="1"/>
</dbReference>
<comment type="caution">
    <text evidence="12">The sequence shown here is derived from an EMBL/GenBank/DDBJ whole genome shotgun (WGS) entry which is preliminary data.</text>
</comment>
<sequence>MKVKGFSGKTKKFISMFLCICMIVSVVGCAKKTEAPVNEEKPAELINGSFEGTAGGMQGPITVSITVKDSKITDIEFKENKETPNVSVVAFERIPKQIIENQSLSVDTVTGATLSSFGIINAVADAAKTAGLDVDALKANKVAAAPKEPQTWDTDVLVMGGGGAGLTAAISAAEQGAKVILIEKGSVLGGNTMMAGAAYNAVDTEAQSVMILSKAQKNTLDSYLKLDPADSKLKFDVYPEWKEVLTELKADINAFYAANAGKEAGVDMPGFDSVALHMWHIYTGGLRQLSDGNWIAPKVDLARKLAQSALDSFVWMGSVGLNSSYGKTAQYGNAPGTGTVLGAMWPRTHSFMSGADRIPQLVKVAKEKGVAIYTETSGTELLTDASGKVIGAKAEQADGTQITVNTTKGVVLATGGYCANPAMVKQYDKYWGDDLSDRTLSTNLGTNEGDGIIMAQAIGADLTGMEVAQMMPSSSPVKGTMTDGIWADAAEQIWIDGNGKRFVNEYAERDVLAKASLALKDKIFYIVYAGRGNVGNPNELIKGTEYDERIAAMVEGGHIWYGKNLAELAEATKSPAAGVAPAFTEEQLRETIEKYNSYVAAQKDDDFGKEVLSGAIDLDYIESHDEVGICISPRKASLHHTMGGVVIDTETHVIDKDGKIIPGLWAAGEVTGGIHGGNRLGGNAIADIFTFGRIAGLNAASGK</sequence>
<dbReference type="InterPro" id="IPR036188">
    <property type="entry name" value="FAD/NAD-bd_sf"/>
</dbReference>
<evidence type="ECO:0000256" key="9">
    <source>
        <dbReference type="ARBA" id="ARBA00049922"/>
    </source>
</evidence>
<dbReference type="EMBL" id="VLKH01000011">
    <property type="protein sequence ID" value="TWH77992.1"/>
    <property type="molecule type" value="Genomic_DNA"/>
</dbReference>
<dbReference type="Gene3D" id="3.50.50.60">
    <property type="entry name" value="FAD/NAD(P)-binding domain"/>
    <property type="match status" value="2"/>
</dbReference>
<evidence type="ECO:0000313" key="13">
    <source>
        <dbReference type="Proteomes" id="UP000315343"/>
    </source>
</evidence>
<dbReference type="Gene3D" id="3.90.1010.20">
    <property type="match status" value="1"/>
</dbReference>